<sequence>MHLLEGTSTLKSNRWLIGVAPIIAMTLAATAVPVTAAAEDVRSHLSSSEQSALSSLRAALAEAGAAGSKVAATNLIAFDSLTSAQSLGLARYLTGKSGITAAGPSPAATTRVVGGITVSTDGDARWVSESRVAVPKDLHRAEAAKARATFAPAAVTYGVHSYTNESFAIAGITLSTTRVWADYVTGSGVVQRIRDYGCQLIFNFEPSAEITTTKQSQSLSGGKATFKCLVTVKRGIPTPWGQITTSTRQGYQYMSVNGRGVYSHGWQ</sequence>
<keyword evidence="3" id="KW-1185">Reference proteome</keyword>
<dbReference type="EMBL" id="JAAGWZ010000003">
    <property type="protein sequence ID" value="NEM91823.1"/>
    <property type="molecule type" value="Genomic_DNA"/>
</dbReference>
<keyword evidence="1" id="KW-0812">Transmembrane</keyword>
<comment type="caution">
    <text evidence="2">The sequence shown here is derived from an EMBL/GenBank/DDBJ whole genome shotgun (WGS) entry which is preliminary data.</text>
</comment>
<feature type="transmembrane region" description="Helical" evidence="1">
    <location>
        <begin position="15"/>
        <end position="38"/>
    </location>
</feature>
<dbReference type="AlphaFoldDB" id="A0A7C9TT08"/>
<protein>
    <submittedName>
        <fullName evidence="2">Uncharacterized protein</fullName>
    </submittedName>
</protein>
<keyword evidence="1" id="KW-1133">Transmembrane helix</keyword>
<accession>A0A7C9TT08</accession>
<organism evidence="2 3">
    <name type="scientific">Galbitalea soli</name>
    <dbReference type="NCBI Taxonomy" id="1268042"/>
    <lineage>
        <taxon>Bacteria</taxon>
        <taxon>Bacillati</taxon>
        <taxon>Actinomycetota</taxon>
        <taxon>Actinomycetes</taxon>
        <taxon>Micrococcales</taxon>
        <taxon>Microbacteriaceae</taxon>
        <taxon>Galbitalea</taxon>
    </lineage>
</organism>
<reference evidence="2 3" key="1">
    <citation type="journal article" date="2014" name="Int. J. Syst. Evol. Microbiol.">
        <title>Description of Galbitalea soli gen. nov., sp. nov., and Frondihabitans sucicola sp. nov.</title>
        <authorList>
            <person name="Kim S.J."/>
            <person name="Lim J.M."/>
            <person name="Ahn J.H."/>
            <person name="Weon H.Y."/>
            <person name="Hamada M."/>
            <person name="Suzuki K."/>
            <person name="Ahn T.Y."/>
            <person name="Kwon S.W."/>
        </authorList>
    </citation>
    <scope>NUCLEOTIDE SEQUENCE [LARGE SCALE GENOMIC DNA]</scope>
    <source>
        <strain evidence="2 3">NBRC 108727</strain>
    </source>
</reference>
<gene>
    <name evidence="2" type="ORF">G3T37_10695</name>
</gene>
<evidence type="ECO:0000313" key="2">
    <source>
        <dbReference type="EMBL" id="NEM91823.1"/>
    </source>
</evidence>
<evidence type="ECO:0000313" key="3">
    <source>
        <dbReference type="Proteomes" id="UP000479756"/>
    </source>
</evidence>
<name>A0A7C9TT08_9MICO</name>
<keyword evidence="1" id="KW-0472">Membrane</keyword>
<proteinExistence type="predicted"/>
<dbReference type="RefSeq" id="WP_163473888.1">
    <property type="nucleotide sequence ID" value="NZ_JAAGWZ010000003.1"/>
</dbReference>
<evidence type="ECO:0000256" key="1">
    <source>
        <dbReference type="SAM" id="Phobius"/>
    </source>
</evidence>
<dbReference type="Proteomes" id="UP000479756">
    <property type="component" value="Unassembled WGS sequence"/>
</dbReference>